<comment type="caution">
    <text evidence="1">The sequence shown here is derived from an EMBL/GenBank/DDBJ whole genome shotgun (WGS) entry which is preliminary data.</text>
</comment>
<dbReference type="eggNOG" id="ENOG5032X9A">
    <property type="taxonomic scope" value="Bacteria"/>
</dbReference>
<dbReference type="RefSeq" id="WP_009578862.1">
    <property type="nucleotide sequence ID" value="NZ_AMZN01000016.1"/>
</dbReference>
<accession>L8JZE9</accession>
<evidence type="ECO:0000313" key="2">
    <source>
        <dbReference type="Proteomes" id="UP000011135"/>
    </source>
</evidence>
<gene>
    <name evidence="1" type="ORF">C900_01246</name>
</gene>
<dbReference type="EMBL" id="AMZN01000016">
    <property type="protein sequence ID" value="ELR72572.1"/>
    <property type="molecule type" value="Genomic_DNA"/>
</dbReference>
<proteinExistence type="predicted"/>
<name>L8JZE9_9BACT</name>
<organism evidence="1 2">
    <name type="scientific">Fulvivirga imtechensis AK7</name>
    <dbReference type="NCBI Taxonomy" id="1237149"/>
    <lineage>
        <taxon>Bacteria</taxon>
        <taxon>Pseudomonadati</taxon>
        <taxon>Bacteroidota</taxon>
        <taxon>Cytophagia</taxon>
        <taxon>Cytophagales</taxon>
        <taxon>Fulvivirgaceae</taxon>
        <taxon>Fulvivirga</taxon>
    </lineage>
</organism>
<keyword evidence="2" id="KW-1185">Reference proteome</keyword>
<dbReference type="OrthoDB" id="737780at2"/>
<evidence type="ECO:0000313" key="1">
    <source>
        <dbReference type="EMBL" id="ELR72572.1"/>
    </source>
</evidence>
<dbReference type="AlphaFoldDB" id="L8JZE9"/>
<dbReference type="Proteomes" id="UP000011135">
    <property type="component" value="Unassembled WGS sequence"/>
</dbReference>
<dbReference type="InterPro" id="IPR049756">
    <property type="entry name" value="PlcA-like_dom"/>
</dbReference>
<reference evidence="1 2" key="1">
    <citation type="submission" date="2012-12" db="EMBL/GenBank/DDBJ databases">
        <title>Genome assembly of Fulvivirga imtechensis AK7.</title>
        <authorList>
            <person name="Nupur N."/>
            <person name="Khatri I."/>
            <person name="Kumar R."/>
            <person name="Subramanian S."/>
            <person name="Pinnaka A."/>
        </authorList>
    </citation>
    <scope>NUCLEOTIDE SEQUENCE [LARGE SCALE GENOMIC DNA]</scope>
    <source>
        <strain evidence="1 2">AK7</strain>
    </source>
</reference>
<dbReference type="STRING" id="1237149.C900_01246"/>
<protein>
    <submittedName>
        <fullName evidence="1">Uncharacterized protein</fullName>
    </submittedName>
</protein>
<dbReference type="CDD" id="cd22893">
    <property type="entry name" value="PlcA-like"/>
    <property type="match status" value="1"/>
</dbReference>
<sequence length="809" mass="89495">MNRLLSLNKELKTYRSKKVRVKSKSLTYGATPANGEHEKVSEITVDGDVFILELFDFFFGKSTDEKQLSDELRKIAAKCLWMATFMSKTEKYMPQPPNGEPSISWVISEEVQKAYRKLHHKGLYEAVKPMIQSKLRSEFETALIAGKTATAQQWMTREMAVTNTALVVFIENTGALPFQWESTVGKLVQEGLEKIIDYVSEEFEKWLNKFAEAKGKKYREVIILEDSKATYSNLKSTLHDLANKEYIIDIFTLVHGSRTSFSGYNGASISDTDIRALRDSFGKALPIRIVYMMNCKASGLNDDWLYAGARAVAGAVNNNYIPEPMMTKVWNNWLKGYTFTNAVSTAYNDSVKLISDTIAKADYIPFVGGDIVSALRSNINPLLADSKPKIEGNGTITITTASLAAAHSLSFSDRVYSEAKYGTGEHVLSGLVDAGPVTAGYQVDVNGVKFTYAELIAMGDFYESYDQMNRAGAAELAKLKTLIDKSKRYYEARVLGSGAGGSNPSDTDWQSATGGRYLKLAEDNFAHFAPTSSAYIASFSSSKPNHKGEWERYHQKAIGIMRAGVDSTVIDDALIVNAFGDHFLTDAFAAGHLFNKDDLSQYFKSRVLNSSGKILPDGVKMFDNIAGKTFTGKLKDTFSKYETVERLILGVARPNIDSASRFSKLLQGIMEKEPDIIGNTMVAKLVHDALNGYSGGVPVTNNKGDKWNLTGDDTLNKSNLEIMRKAVKQSINNLSDAVTDSSPVSIFFKRVWDFVPQPTAASVTLIKNLIRNYTNPLGNEIVTGADHLLQANYKALLDELVKRNVLKKA</sequence>